<proteinExistence type="predicted"/>
<dbReference type="Proteomes" id="UP000267464">
    <property type="component" value="Unassembled WGS sequence"/>
</dbReference>
<reference evidence="2 3" key="2">
    <citation type="submission" date="2018-12" db="EMBL/GenBank/DDBJ databases">
        <title>Rhizobacter gummiphilus sp. nov., a rubber-degrading bacterium isolated from the soil of a botanical garden in Japan.</title>
        <authorList>
            <person name="Shunsuke S.S."/>
        </authorList>
    </citation>
    <scope>NUCLEOTIDE SEQUENCE [LARGE SCALE GENOMIC DNA]</scope>
    <source>
        <strain evidence="2 3">S-16</strain>
    </source>
</reference>
<accession>A0A3N7JTS9</accession>
<protein>
    <recommendedName>
        <fullName evidence="4">DUF4148 domain-containing protein</fullName>
    </recommendedName>
</protein>
<sequence>MNVKHIAALSLALAGSAAMAFEATEFTDPVITPAGVHAIQAGKTQEPTAIVVSRGEATQFVDVARQTRDRAEVRAEARTAAREHKVNPLYIGG</sequence>
<organism evidence="2 3">
    <name type="scientific">Piscinibacter terrae</name>
    <dbReference type="NCBI Taxonomy" id="2496871"/>
    <lineage>
        <taxon>Bacteria</taxon>
        <taxon>Pseudomonadati</taxon>
        <taxon>Pseudomonadota</taxon>
        <taxon>Betaproteobacteria</taxon>
        <taxon>Burkholderiales</taxon>
        <taxon>Sphaerotilaceae</taxon>
        <taxon>Piscinibacter</taxon>
    </lineage>
</organism>
<dbReference type="RefSeq" id="WP_124542592.1">
    <property type="nucleotide sequence ID" value="NZ_QUSW01000007.1"/>
</dbReference>
<comment type="caution">
    <text evidence="2">The sequence shown here is derived from an EMBL/GenBank/DDBJ whole genome shotgun (WGS) entry which is preliminary data.</text>
</comment>
<feature type="signal peptide" evidence="1">
    <location>
        <begin position="1"/>
        <end position="20"/>
    </location>
</feature>
<evidence type="ECO:0000256" key="1">
    <source>
        <dbReference type="SAM" id="SignalP"/>
    </source>
</evidence>
<gene>
    <name evidence="2" type="ORF">DZC73_22225</name>
</gene>
<reference evidence="2 3" key="1">
    <citation type="submission" date="2018-08" db="EMBL/GenBank/DDBJ databases">
        <authorList>
            <person name="Khan S.A."/>
            <person name="Jeon C.O."/>
            <person name="Chun B.H."/>
            <person name="Jeong S.E."/>
        </authorList>
    </citation>
    <scope>NUCLEOTIDE SEQUENCE [LARGE SCALE GENOMIC DNA]</scope>
    <source>
        <strain evidence="2 3">S-16</strain>
    </source>
</reference>
<keyword evidence="1" id="KW-0732">Signal</keyword>
<dbReference type="AlphaFoldDB" id="A0A3N7JTS9"/>
<evidence type="ECO:0000313" key="2">
    <source>
        <dbReference type="EMBL" id="RQP22375.1"/>
    </source>
</evidence>
<evidence type="ECO:0008006" key="4">
    <source>
        <dbReference type="Google" id="ProtNLM"/>
    </source>
</evidence>
<evidence type="ECO:0000313" key="3">
    <source>
        <dbReference type="Proteomes" id="UP000267464"/>
    </source>
</evidence>
<name>A0A3N7JTS9_9BURK</name>
<keyword evidence="3" id="KW-1185">Reference proteome</keyword>
<dbReference type="EMBL" id="QUSW01000007">
    <property type="protein sequence ID" value="RQP22375.1"/>
    <property type="molecule type" value="Genomic_DNA"/>
</dbReference>
<feature type="chain" id="PRO_5018105439" description="DUF4148 domain-containing protein" evidence="1">
    <location>
        <begin position="21"/>
        <end position="93"/>
    </location>
</feature>